<dbReference type="Gene3D" id="2.40.30.170">
    <property type="match status" value="1"/>
</dbReference>
<keyword evidence="14" id="KW-1185">Reference proteome</keyword>
<proteinExistence type="inferred from homology"/>
<evidence type="ECO:0000256" key="2">
    <source>
        <dbReference type="ARBA" id="ARBA00009477"/>
    </source>
</evidence>
<sequence>MNARMEPPLDSLVTKPRPGAGSRRRGQRKLVLWGGVTLLGGFAAFLLWAVLAPLDGGVALEGTVTVDGYRKRIQHPAGGVVAEVPVTEGESVSQGQTLLKLDAQVARAELASARLHHAMAVAGIARLEAERQGLETLALEPALARQAASDPILASALEAQRQLFRSRQLALQTERAGLEQAMAGAEARWQGQQAQQSSLRQRLALLDQRLAALRPLAEQDYVPRNRVLELEEERARLSGELAATGASARAARAGFGEARARLDALRDNQNRDVEQALAEHRLRAASESERLANARFQLEHSEITAPVSGRVVNLQVLTRGSVIRPGDVVMELLPADEPLWVDARVPVDRIDSVHAGLPVELMFTAFNRASTPRIPATVARVSPDRLEDPHNGQPYYAARLRVDQEARAALGDLVVQPGMPVQAFVRTGERSLMSYLFKPLLDRIPLALEGQ</sequence>
<evidence type="ECO:0000313" key="14">
    <source>
        <dbReference type="Proteomes" id="UP001064106"/>
    </source>
</evidence>
<feature type="transmembrane region" description="Helical" evidence="9">
    <location>
        <begin position="30"/>
        <end position="51"/>
    </location>
</feature>
<dbReference type="Pfam" id="PF25994">
    <property type="entry name" value="HH_AprE"/>
    <property type="match status" value="1"/>
</dbReference>
<evidence type="ECO:0000259" key="11">
    <source>
        <dbReference type="Pfam" id="PF25994"/>
    </source>
</evidence>
<evidence type="ECO:0000313" key="13">
    <source>
        <dbReference type="EMBL" id="MCU5784739.1"/>
    </source>
</evidence>
<comment type="caution">
    <text evidence="13">The sequence shown here is derived from an EMBL/GenBank/DDBJ whole genome shotgun (WGS) entry which is preliminary data.</text>
</comment>
<evidence type="ECO:0000256" key="1">
    <source>
        <dbReference type="ARBA" id="ARBA00004377"/>
    </source>
</evidence>
<feature type="domain" description="AprE-like long alpha-helical hairpin" evidence="11">
    <location>
        <begin position="106"/>
        <end position="295"/>
    </location>
</feature>
<keyword evidence="6 9" id="KW-0812">Transmembrane</keyword>
<reference evidence="13" key="1">
    <citation type="submission" date="2012-09" db="EMBL/GenBank/DDBJ databases">
        <title>Genome Sequence of alkane-degrading Bacterium Alcanivorax balearicus MACL04.</title>
        <authorList>
            <person name="Lai Q."/>
            <person name="Shao Z."/>
        </authorList>
    </citation>
    <scope>NUCLEOTIDE SEQUENCE</scope>
    <source>
        <strain evidence="13">MACL04</strain>
    </source>
</reference>
<evidence type="ECO:0000259" key="12">
    <source>
        <dbReference type="Pfam" id="PF26002"/>
    </source>
</evidence>
<evidence type="ECO:0000256" key="4">
    <source>
        <dbReference type="ARBA" id="ARBA00022475"/>
    </source>
</evidence>
<feature type="domain" description="AprE-like beta-barrel" evidence="12">
    <location>
        <begin position="339"/>
        <end position="428"/>
    </location>
</feature>
<dbReference type="RefSeq" id="WP_262462552.1">
    <property type="nucleotide sequence ID" value="NZ_ARXS01000038.1"/>
</dbReference>
<evidence type="ECO:0000256" key="10">
    <source>
        <dbReference type="SAM" id="MobiDB-lite"/>
    </source>
</evidence>
<organism evidence="13 14">
    <name type="scientific">Alloalcanivorax balearicus MACL04</name>
    <dbReference type="NCBI Taxonomy" id="1177182"/>
    <lineage>
        <taxon>Bacteria</taxon>
        <taxon>Pseudomonadati</taxon>
        <taxon>Pseudomonadota</taxon>
        <taxon>Gammaproteobacteria</taxon>
        <taxon>Oceanospirillales</taxon>
        <taxon>Alcanivoracaceae</taxon>
        <taxon>Alloalcanivorax</taxon>
    </lineage>
</organism>
<evidence type="ECO:0000256" key="5">
    <source>
        <dbReference type="ARBA" id="ARBA00022519"/>
    </source>
</evidence>
<comment type="similarity">
    <text evidence="2 9">Belongs to the membrane fusion protein (MFP) (TC 8.A.1) family.</text>
</comment>
<dbReference type="NCBIfam" id="TIGR01843">
    <property type="entry name" value="type_I_hlyD"/>
    <property type="match status" value="1"/>
</dbReference>
<accession>A0ABT2R4Q5</accession>
<dbReference type="Gene3D" id="1.10.287.470">
    <property type="entry name" value="Helix hairpin bin"/>
    <property type="match status" value="2"/>
</dbReference>
<dbReference type="SUPFAM" id="SSF111369">
    <property type="entry name" value="HlyD-like secretion proteins"/>
    <property type="match status" value="1"/>
</dbReference>
<comment type="subcellular location">
    <subcellularLocation>
        <location evidence="1 9">Cell inner membrane</location>
        <topology evidence="1 9">Single-pass membrane protein</topology>
    </subcellularLocation>
</comment>
<feature type="region of interest" description="Disordered" evidence="10">
    <location>
        <begin position="1"/>
        <end position="24"/>
    </location>
</feature>
<keyword evidence="8 9" id="KW-0472">Membrane</keyword>
<dbReference type="EMBL" id="ARXS01000038">
    <property type="protein sequence ID" value="MCU5784739.1"/>
    <property type="molecule type" value="Genomic_DNA"/>
</dbReference>
<dbReference type="InterPro" id="IPR058982">
    <property type="entry name" value="Beta-barrel_AprE"/>
</dbReference>
<dbReference type="Proteomes" id="UP001064106">
    <property type="component" value="Unassembled WGS sequence"/>
</dbReference>
<dbReference type="PANTHER" id="PTHR30386">
    <property type="entry name" value="MEMBRANE FUSION SUBUNIT OF EMRAB-TOLC MULTIDRUG EFFLUX PUMP"/>
    <property type="match status" value="1"/>
</dbReference>
<keyword evidence="5 9" id="KW-0997">Cell inner membrane</keyword>
<evidence type="ECO:0000256" key="9">
    <source>
        <dbReference type="RuleBase" id="RU365093"/>
    </source>
</evidence>
<evidence type="ECO:0000256" key="6">
    <source>
        <dbReference type="ARBA" id="ARBA00022692"/>
    </source>
</evidence>
<dbReference type="InterPro" id="IPR050739">
    <property type="entry name" value="MFP"/>
</dbReference>
<dbReference type="InterPro" id="IPR058781">
    <property type="entry name" value="HH_AprE-like"/>
</dbReference>
<keyword evidence="4 9" id="KW-1003">Cell membrane</keyword>
<dbReference type="PANTHER" id="PTHR30386:SF17">
    <property type="entry name" value="ALKALINE PROTEASE SECRETION PROTEIN APRE"/>
    <property type="match status" value="1"/>
</dbReference>
<evidence type="ECO:0000256" key="7">
    <source>
        <dbReference type="ARBA" id="ARBA00022989"/>
    </source>
</evidence>
<gene>
    <name evidence="13" type="ORF">MA04_04039</name>
</gene>
<evidence type="ECO:0000256" key="3">
    <source>
        <dbReference type="ARBA" id="ARBA00022448"/>
    </source>
</evidence>
<keyword evidence="3 9" id="KW-0813">Transport</keyword>
<dbReference type="PRINTS" id="PR01490">
    <property type="entry name" value="RTXTOXIND"/>
</dbReference>
<dbReference type="Gene3D" id="2.40.50.100">
    <property type="match status" value="2"/>
</dbReference>
<evidence type="ECO:0000256" key="8">
    <source>
        <dbReference type="ARBA" id="ARBA00023136"/>
    </source>
</evidence>
<dbReference type="InterPro" id="IPR010129">
    <property type="entry name" value="T1SS_HlyD"/>
</dbReference>
<dbReference type="Pfam" id="PF26002">
    <property type="entry name" value="Beta-barrel_AprE"/>
    <property type="match status" value="1"/>
</dbReference>
<keyword evidence="7 9" id="KW-1133">Transmembrane helix</keyword>
<name>A0ABT2R4Q5_9GAMM</name>
<protein>
    <recommendedName>
        <fullName evidence="9">Membrane fusion protein (MFP) family protein</fullName>
    </recommendedName>
</protein>